<sequence>MRLNRIESFYAFLLHFHSKGREEGVRPPTAKPRPRPPTRGRLTAIRASLKGRLVPLTGAAVRRCGTYGHSRLWQARTSSIRMRAHPLATRHPQRGPTAGRTQGAAARG</sequence>
<dbReference type="Proteomes" id="UP000287651">
    <property type="component" value="Unassembled WGS sequence"/>
</dbReference>
<dbReference type="EMBL" id="AMZH03029286">
    <property type="protein sequence ID" value="RRT33337.1"/>
    <property type="molecule type" value="Genomic_DNA"/>
</dbReference>
<protein>
    <submittedName>
        <fullName evidence="2">Uncharacterized protein</fullName>
    </submittedName>
</protein>
<evidence type="ECO:0000313" key="3">
    <source>
        <dbReference type="Proteomes" id="UP000287651"/>
    </source>
</evidence>
<evidence type="ECO:0000256" key="1">
    <source>
        <dbReference type="SAM" id="MobiDB-lite"/>
    </source>
</evidence>
<name>A0A426X1I6_ENSVE</name>
<feature type="compositionally biased region" description="Low complexity" evidence="1">
    <location>
        <begin position="94"/>
        <end position="108"/>
    </location>
</feature>
<evidence type="ECO:0000313" key="2">
    <source>
        <dbReference type="EMBL" id="RRT33337.1"/>
    </source>
</evidence>
<feature type="region of interest" description="Disordered" evidence="1">
    <location>
        <begin position="20"/>
        <end position="40"/>
    </location>
</feature>
<organism evidence="2 3">
    <name type="scientific">Ensete ventricosum</name>
    <name type="common">Abyssinian banana</name>
    <name type="synonym">Musa ensete</name>
    <dbReference type="NCBI Taxonomy" id="4639"/>
    <lineage>
        <taxon>Eukaryota</taxon>
        <taxon>Viridiplantae</taxon>
        <taxon>Streptophyta</taxon>
        <taxon>Embryophyta</taxon>
        <taxon>Tracheophyta</taxon>
        <taxon>Spermatophyta</taxon>
        <taxon>Magnoliopsida</taxon>
        <taxon>Liliopsida</taxon>
        <taxon>Zingiberales</taxon>
        <taxon>Musaceae</taxon>
        <taxon>Ensete</taxon>
    </lineage>
</organism>
<feature type="region of interest" description="Disordered" evidence="1">
    <location>
        <begin position="85"/>
        <end position="108"/>
    </location>
</feature>
<reference evidence="2 3" key="1">
    <citation type="journal article" date="2014" name="Agronomy (Basel)">
        <title>A Draft Genome Sequence for Ensete ventricosum, the Drought-Tolerant Tree Against Hunger.</title>
        <authorList>
            <person name="Harrison J."/>
            <person name="Moore K.A."/>
            <person name="Paszkiewicz K."/>
            <person name="Jones T."/>
            <person name="Grant M."/>
            <person name="Ambacheew D."/>
            <person name="Muzemil S."/>
            <person name="Studholme D.J."/>
        </authorList>
    </citation>
    <scope>NUCLEOTIDE SEQUENCE [LARGE SCALE GENOMIC DNA]</scope>
</reference>
<dbReference type="AlphaFoldDB" id="A0A426X1I6"/>
<comment type="caution">
    <text evidence="2">The sequence shown here is derived from an EMBL/GenBank/DDBJ whole genome shotgun (WGS) entry which is preliminary data.</text>
</comment>
<proteinExistence type="predicted"/>
<gene>
    <name evidence="2" type="ORF">B296_00037799</name>
</gene>
<accession>A0A426X1I6</accession>